<keyword evidence="4 6" id="KW-1133">Transmembrane helix</keyword>
<comment type="subcellular location">
    <subcellularLocation>
        <location evidence="1">Membrane</location>
        <topology evidence="1">Multi-pass membrane protein</topology>
    </subcellularLocation>
</comment>
<evidence type="ECO:0000256" key="2">
    <source>
        <dbReference type="ARBA" id="ARBA00009773"/>
    </source>
</evidence>
<dbReference type="NCBIfam" id="TIGR02872">
    <property type="entry name" value="spore_ytvI"/>
    <property type="match status" value="1"/>
</dbReference>
<keyword evidence="3 6" id="KW-0812">Transmembrane</keyword>
<proteinExistence type="inferred from homology"/>
<gene>
    <name evidence="7" type="primary">ytvI</name>
    <name evidence="7" type="ORF">IMZ08_11035</name>
</gene>
<dbReference type="InterPro" id="IPR002549">
    <property type="entry name" value="AI-2E-like"/>
</dbReference>
<keyword evidence="8" id="KW-1185">Reference proteome</keyword>
<evidence type="ECO:0000256" key="6">
    <source>
        <dbReference type="SAM" id="Phobius"/>
    </source>
</evidence>
<feature type="transmembrane region" description="Helical" evidence="6">
    <location>
        <begin position="267"/>
        <end position="287"/>
    </location>
</feature>
<comment type="caution">
    <text evidence="7">The sequence shown here is derived from an EMBL/GenBank/DDBJ whole genome shotgun (WGS) entry which is preliminary data.</text>
</comment>
<organism evidence="7 8">
    <name type="scientific">Litchfieldia luteola</name>
    <dbReference type="NCBI Taxonomy" id="682179"/>
    <lineage>
        <taxon>Bacteria</taxon>
        <taxon>Bacillati</taxon>
        <taxon>Bacillota</taxon>
        <taxon>Bacilli</taxon>
        <taxon>Bacillales</taxon>
        <taxon>Bacillaceae</taxon>
        <taxon>Litchfieldia</taxon>
    </lineage>
</organism>
<feature type="transmembrane region" description="Helical" evidence="6">
    <location>
        <begin position="154"/>
        <end position="172"/>
    </location>
</feature>
<feature type="transmembrane region" description="Helical" evidence="6">
    <location>
        <begin position="205"/>
        <end position="227"/>
    </location>
</feature>
<feature type="transmembrane region" description="Helical" evidence="6">
    <location>
        <begin position="307"/>
        <end position="333"/>
    </location>
</feature>
<evidence type="ECO:0000256" key="5">
    <source>
        <dbReference type="ARBA" id="ARBA00023136"/>
    </source>
</evidence>
<dbReference type="InterPro" id="IPR014227">
    <property type="entry name" value="YtvI-like"/>
</dbReference>
<evidence type="ECO:0000313" key="7">
    <source>
        <dbReference type="EMBL" id="MBE4908591.1"/>
    </source>
</evidence>
<name>A0ABR9QJB2_9BACI</name>
<dbReference type="Pfam" id="PF01594">
    <property type="entry name" value="AI-2E_transport"/>
    <property type="match status" value="1"/>
</dbReference>
<dbReference type="Proteomes" id="UP001516662">
    <property type="component" value="Unassembled WGS sequence"/>
</dbReference>
<evidence type="ECO:0000256" key="4">
    <source>
        <dbReference type="ARBA" id="ARBA00022989"/>
    </source>
</evidence>
<accession>A0ABR9QJB2</accession>
<dbReference type="PANTHER" id="PTHR21716:SF68">
    <property type="entry name" value="TRANSPORT PROTEIN YTVI-RELATED"/>
    <property type="match status" value="1"/>
</dbReference>
<dbReference type="EMBL" id="JADCLJ010000020">
    <property type="protein sequence ID" value="MBE4908591.1"/>
    <property type="molecule type" value="Genomic_DNA"/>
</dbReference>
<evidence type="ECO:0000256" key="3">
    <source>
        <dbReference type="ARBA" id="ARBA00022692"/>
    </source>
</evidence>
<dbReference type="PANTHER" id="PTHR21716">
    <property type="entry name" value="TRANSMEMBRANE PROTEIN"/>
    <property type="match status" value="1"/>
</dbReference>
<protein>
    <submittedName>
        <fullName evidence="7">Sporulation integral membrane protein YtvI</fullName>
    </submittedName>
</protein>
<keyword evidence="5 6" id="KW-0472">Membrane</keyword>
<feature type="transmembrane region" description="Helical" evidence="6">
    <location>
        <begin position="6"/>
        <end position="31"/>
    </location>
</feature>
<evidence type="ECO:0000313" key="8">
    <source>
        <dbReference type="Proteomes" id="UP001516662"/>
    </source>
</evidence>
<sequence>MMKKQYIVIAILTALILFLIPYSVPLILAFLTAVALEPLVRYIHTKLNVKRIYSVTITFFLYLIVLSFLSYISITVIVDQLIMFVRNIPFFIASFDISRIESLMVRWGNFSESLPIELVESIESAVISLKAILIDIAKRLTEGLFTILSSIPEFLFQFLVYVIAVFLFLNELPRIYQKINQSLEKETKAKVTILLSQLNKVLVGFLRAQIILSGVTFAIAYIGLILLDSSYPVVLSLLIVLVDLLPILGTGSFIVPWAVYCYIDGDGATAIGLIILFLVITVVRRVIEPKIFSNNLGISALAALVSMYIGFQLLGFIGLLAGPGLILLYDALVKADIIKNRFKFVKS</sequence>
<feature type="transmembrane region" description="Helical" evidence="6">
    <location>
        <begin position="52"/>
        <end position="74"/>
    </location>
</feature>
<feature type="transmembrane region" description="Helical" evidence="6">
    <location>
        <begin position="233"/>
        <end position="260"/>
    </location>
</feature>
<reference evidence="7 8" key="1">
    <citation type="submission" date="2020-10" db="EMBL/GenBank/DDBJ databases">
        <title>Bacillus sp. HD4P25, an endophyte from a halophyte.</title>
        <authorList>
            <person name="Sun J.-Q."/>
        </authorList>
    </citation>
    <scope>NUCLEOTIDE SEQUENCE [LARGE SCALE GENOMIC DNA]</scope>
    <source>
        <strain evidence="7 8">YIM 93174</strain>
    </source>
</reference>
<evidence type="ECO:0000256" key="1">
    <source>
        <dbReference type="ARBA" id="ARBA00004141"/>
    </source>
</evidence>
<comment type="similarity">
    <text evidence="2">Belongs to the autoinducer-2 exporter (AI-2E) (TC 2.A.86) family.</text>
</comment>